<gene>
    <name evidence="2" type="ORF">EYF80_044679</name>
</gene>
<keyword evidence="3" id="KW-1185">Reference proteome</keyword>
<protein>
    <submittedName>
        <fullName evidence="2">Uncharacterized protein</fullName>
    </submittedName>
</protein>
<organism evidence="2 3">
    <name type="scientific">Liparis tanakae</name>
    <name type="common">Tanaka's snailfish</name>
    <dbReference type="NCBI Taxonomy" id="230148"/>
    <lineage>
        <taxon>Eukaryota</taxon>
        <taxon>Metazoa</taxon>
        <taxon>Chordata</taxon>
        <taxon>Craniata</taxon>
        <taxon>Vertebrata</taxon>
        <taxon>Euteleostomi</taxon>
        <taxon>Actinopterygii</taxon>
        <taxon>Neopterygii</taxon>
        <taxon>Teleostei</taxon>
        <taxon>Neoteleostei</taxon>
        <taxon>Acanthomorphata</taxon>
        <taxon>Eupercaria</taxon>
        <taxon>Perciformes</taxon>
        <taxon>Cottioidei</taxon>
        <taxon>Cottales</taxon>
        <taxon>Liparidae</taxon>
        <taxon>Liparis</taxon>
    </lineage>
</organism>
<dbReference type="Proteomes" id="UP000314294">
    <property type="component" value="Unassembled WGS sequence"/>
</dbReference>
<reference evidence="2 3" key="1">
    <citation type="submission" date="2019-03" db="EMBL/GenBank/DDBJ databases">
        <title>First draft genome of Liparis tanakae, snailfish: a comprehensive survey of snailfish specific genes.</title>
        <authorList>
            <person name="Kim W."/>
            <person name="Song I."/>
            <person name="Jeong J.-H."/>
            <person name="Kim D."/>
            <person name="Kim S."/>
            <person name="Ryu S."/>
            <person name="Song J.Y."/>
            <person name="Lee S.K."/>
        </authorList>
    </citation>
    <scope>NUCLEOTIDE SEQUENCE [LARGE SCALE GENOMIC DNA]</scope>
    <source>
        <tissue evidence="2">Muscle</tissue>
    </source>
</reference>
<dbReference type="AlphaFoldDB" id="A0A4Z2FW54"/>
<accession>A0A4Z2FW54</accession>
<proteinExistence type="predicted"/>
<name>A0A4Z2FW54_9TELE</name>
<dbReference type="EMBL" id="SRLO01000865">
    <property type="protein sequence ID" value="TNN45140.1"/>
    <property type="molecule type" value="Genomic_DNA"/>
</dbReference>
<evidence type="ECO:0000313" key="3">
    <source>
        <dbReference type="Proteomes" id="UP000314294"/>
    </source>
</evidence>
<feature type="region of interest" description="Disordered" evidence="1">
    <location>
        <begin position="117"/>
        <end position="160"/>
    </location>
</feature>
<evidence type="ECO:0000313" key="2">
    <source>
        <dbReference type="EMBL" id="TNN45140.1"/>
    </source>
</evidence>
<comment type="caution">
    <text evidence="2">The sequence shown here is derived from an EMBL/GenBank/DDBJ whole genome shotgun (WGS) entry which is preliminary data.</text>
</comment>
<feature type="compositionally biased region" description="Low complexity" evidence="1">
    <location>
        <begin position="117"/>
        <end position="128"/>
    </location>
</feature>
<evidence type="ECO:0000256" key="1">
    <source>
        <dbReference type="SAM" id="MobiDB-lite"/>
    </source>
</evidence>
<sequence length="160" mass="17101">MTSSCYPDNDVYCHLVLPLRLLLLLRSSQRVPEDPDLPALQHDLLLHLLQLKVNIHQDRGIDTSSVLDESAKSSLDGYSDPRAGSVGLGAGVVPSPAAATAVMACEAMVSISSRSSWVKSSSSPNGSSKAATTSWSRPRRRLVGGQFILRGTQRSKTESG</sequence>